<comment type="subcellular location">
    <subcellularLocation>
        <location evidence="1">Membrane</location>
        <topology evidence="1">Multi-pass membrane protein</topology>
    </subcellularLocation>
</comment>
<dbReference type="GO" id="GO:0016020">
    <property type="term" value="C:membrane"/>
    <property type="evidence" value="ECO:0007669"/>
    <property type="project" value="UniProtKB-SubCell"/>
</dbReference>
<keyword evidence="9" id="KW-1185">Reference proteome</keyword>
<evidence type="ECO:0000256" key="5">
    <source>
        <dbReference type="ARBA" id="ARBA00022989"/>
    </source>
</evidence>
<evidence type="ECO:0000313" key="8">
    <source>
        <dbReference type="EMBL" id="KAG8228965.1"/>
    </source>
</evidence>
<feature type="transmembrane region" description="Helical" evidence="7">
    <location>
        <begin position="179"/>
        <end position="195"/>
    </location>
</feature>
<feature type="transmembrane region" description="Helical" evidence="7">
    <location>
        <begin position="35"/>
        <end position="53"/>
    </location>
</feature>
<dbReference type="AlphaFoldDB" id="A0A8K0NYC2"/>
<evidence type="ECO:0000256" key="6">
    <source>
        <dbReference type="ARBA" id="ARBA00023136"/>
    </source>
</evidence>
<keyword evidence="3" id="KW-0813">Transport</keyword>
<reference evidence="8" key="1">
    <citation type="submission" date="2013-04" db="EMBL/GenBank/DDBJ databases">
        <authorList>
            <person name="Qu J."/>
            <person name="Murali S.C."/>
            <person name="Bandaranaike D."/>
            <person name="Bellair M."/>
            <person name="Blankenburg K."/>
            <person name="Chao H."/>
            <person name="Dinh H."/>
            <person name="Doddapaneni H."/>
            <person name="Downs B."/>
            <person name="Dugan-Rocha S."/>
            <person name="Elkadiri S."/>
            <person name="Gnanaolivu R.D."/>
            <person name="Hernandez B."/>
            <person name="Javaid M."/>
            <person name="Jayaseelan J.C."/>
            <person name="Lee S."/>
            <person name="Li M."/>
            <person name="Ming W."/>
            <person name="Munidasa M."/>
            <person name="Muniz J."/>
            <person name="Nguyen L."/>
            <person name="Ongeri F."/>
            <person name="Osuji N."/>
            <person name="Pu L.-L."/>
            <person name="Puazo M."/>
            <person name="Qu C."/>
            <person name="Quiroz J."/>
            <person name="Raj R."/>
            <person name="Weissenberger G."/>
            <person name="Xin Y."/>
            <person name="Zou X."/>
            <person name="Han Y."/>
            <person name="Richards S."/>
            <person name="Worley K."/>
            <person name="Muzny D."/>
            <person name="Gibbs R."/>
        </authorList>
    </citation>
    <scope>NUCLEOTIDE SEQUENCE</scope>
    <source>
        <strain evidence="8">Sampled in the wild</strain>
    </source>
</reference>
<dbReference type="OrthoDB" id="10062838at2759"/>
<accession>A0A8K0NYC2</accession>
<comment type="similarity">
    <text evidence="2">Belongs to the SLC35F solute transporter family.</text>
</comment>
<keyword evidence="4 7" id="KW-0812">Transmembrane</keyword>
<dbReference type="EMBL" id="KZ308403">
    <property type="protein sequence ID" value="KAG8228965.1"/>
    <property type="molecule type" value="Genomic_DNA"/>
</dbReference>
<feature type="non-terminal residue" evidence="8">
    <location>
        <position position="231"/>
    </location>
</feature>
<dbReference type="Pfam" id="PF06027">
    <property type="entry name" value="SLC35F"/>
    <property type="match status" value="1"/>
</dbReference>
<keyword evidence="6 7" id="KW-0472">Membrane</keyword>
<evidence type="ECO:0000256" key="2">
    <source>
        <dbReference type="ARBA" id="ARBA00007863"/>
    </source>
</evidence>
<keyword evidence="5 7" id="KW-1133">Transmembrane helix</keyword>
<comment type="caution">
    <text evidence="8">The sequence shown here is derived from an EMBL/GenBank/DDBJ whole genome shotgun (WGS) entry which is preliminary data.</text>
</comment>
<evidence type="ECO:0000256" key="3">
    <source>
        <dbReference type="ARBA" id="ARBA00022448"/>
    </source>
</evidence>
<feature type="transmembrane region" description="Helical" evidence="7">
    <location>
        <begin position="119"/>
        <end position="142"/>
    </location>
</feature>
<dbReference type="PANTHER" id="PTHR19346:SF4">
    <property type="entry name" value="SUGAR PHOSPHATE TRANSPORTER DOMAIN-CONTAINING PROTEIN"/>
    <property type="match status" value="1"/>
</dbReference>
<name>A0A8K0NYC2_LADFU</name>
<dbReference type="PANTHER" id="PTHR19346">
    <property type="entry name" value="SUGAR PHOSPHATE TRANSPORTER DOMAIN-CONTAINING PROTEIN"/>
    <property type="match status" value="1"/>
</dbReference>
<dbReference type="InterPro" id="IPR026505">
    <property type="entry name" value="Solute_c_fam_35_mem_F3/F4"/>
</dbReference>
<dbReference type="GO" id="GO:0022857">
    <property type="term" value="F:transmembrane transporter activity"/>
    <property type="evidence" value="ECO:0007669"/>
    <property type="project" value="InterPro"/>
</dbReference>
<evidence type="ECO:0000313" key="9">
    <source>
        <dbReference type="Proteomes" id="UP000792457"/>
    </source>
</evidence>
<sequence>MARFLIRCLLFCLLWVGYNYMYVHSLRILFSTDAMALFATHACCVYLLSWVLLHHQFVGVRIVAVITCDTGIALLAYMDGITGSATLGGVVLAACAAAGSAVYKVLFKKVMGEASMGQVALFFSIVGLLNAILLWPLLLTLYLLGAEVFLWNDLPWMELLLAGALDVVLYGAHFAGMKLAGIILISVGFFLVMFPDNWPDYITRLLSNFGVAVTYDLFITLGFITAVPVSA</sequence>
<feature type="transmembrane region" description="Helical" evidence="7">
    <location>
        <begin position="84"/>
        <end position="107"/>
    </location>
</feature>
<reference evidence="8" key="2">
    <citation type="submission" date="2017-10" db="EMBL/GenBank/DDBJ databases">
        <title>Ladona fulva Genome sequencing and assembly.</title>
        <authorList>
            <person name="Murali S."/>
            <person name="Richards S."/>
            <person name="Bandaranaike D."/>
            <person name="Bellair M."/>
            <person name="Blankenburg K."/>
            <person name="Chao H."/>
            <person name="Dinh H."/>
            <person name="Doddapaneni H."/>
            <person name="Dugan-Rocha S."/>
            <person name="Elkadiri S."/>
            <person name="Gnanaolivu R."/>
            <person name="Hernandez B."/>
            <person name="Skinner E."/>
            <person name="Javaid M."/>
            <person name="Lee S."/>
            <person name="Li M."/>
            <person name="Ming W."/>
            <person name="Munidasa M."/>
            <person name="Muniz J."/>
            <person name="Nguyen L."/>
            <person name="Hughes D."/>
            <person name="Osuji N."/>
            <person name="Pu L.-L."/>
            <person name="Puazo M."/>
            <person name="Qu C."/>
            <person name="Quiroz J."/>
            <person name="Raj R."/>
            <person name="Weissenberger G."/>
            <person name="Xin Y."/>
            <person name="Zou X."/>
            <person name="Han Y."/>
            <person name="Worley K."/>
            <person name="Muzny D."/>
            <person name="Gibbs R."/>
        </authorList>
    </citation>
    <scope>NUCLEOTIDE SEQUENCE</scope>
    <source>
        <strain evidence="8">Sampled in the wild</strain>
    </source>
</reference>
<protein>
    <submittedName>
        <fullName evidence="8">Uncharacterized protein</fullName>
    </submittedName>
</protein>
<organism evidence="8 9">
    <name type="scientific">Ladona fulva</name>
    <name type="common">Scarce chaser dragonfly</name>
    <name type="synonym">Libellula fulva</name>
    <dbReference type="NCBI Taxonomy" id="123851"/>
    <lineage>
        <taxon>Eukaryota</taxon>
        <taxon>Metazoa</taxon>
        <taxon>Ecdysozoa</taxon>
        <taxon>Arthropoda</taxon>
        <taxon>Hexapoda</taxon>
        <taxon>Insecta</taxon>
        <taxon>Pterygota</taxon>
        <taxon>Palaeoptera</taxon>
        <taxon>Odonata</taxon>
        <taxon>Epiprocta</taxon>
        <taxon>Anisoptera</taxon>
        <taxon>Libelluloidea</taxon>
        <taxon>Libellulidae</taxon>
        <taxon>Ladona</taxon>
    </lineage>
</organism>
<feature type="transmembrane region" description="Helical" evidence="7">
    <location>
        <begin position="207"/>
        <end position="229"/>
    </location>
</feature>
<dbReference type="InterPro" id="IPR009262">
    <property type="entry name" value="SLC35_F1/F2/F6"/>
</dbReference>
<gene>
    <name evidence="8" type="ORF">J437_LFUL009742</name>
</gene>
<evidence type="ECO:0000256" key="1">
    <source>
        <dbReference type="ARBA" id="ARBA00004141"/>
    </source>
</evidence>
<feature type="transmembrane region" description="Helical" evidence="7">
    <location>
        <begin position="60"/>
        <end position="78"/>
    </location>
</feature>
<evidence type="ECO:0000256" key="7">
    <source>
        <dbReference type="SAM" id="Phobius"/>
    </source>
</evidence>
<evidence type="ECO:0000256" key="4">
    <source>
        <dbReference type="ARBA" id="ARBA00022692"/>
    </source>
</evidence>
<dbReference type="Proteomes" id="UP000792457">
    <property type="component" value="Unassembled WGS sequence"/>
</dbReference>
<proteinExistence type="inferred from homology"/>